<accession>A0A078B923</accession>
<proteinExistence type="predicted"/>
<organism evidence="1 2">
    <name type="scientific">Stylonychia lemnae</name>
    <name type="common">Ciliate</name>
    <dbReference type="NCBI Taxonomy" id="5949"/>
    <lineage>
        <taxon>Eukaryota</taxon>
        <taxon>Sar</taxon>
        <taxon>Alveolata</taxon>
        <taxon>Ciliophora</taxon>
        <taxon>Intramacronucleata</taxon>
        <taxon>Spirotrichea</taxon>
        <taxon>Stichotrichia</taxon>
        <taxon>Sporadotrichida</taxon>
        <taxon>Oxytrichidae</taxon>
        <taxon>Stylonychinae</taxon>
        <taxon>Stylonychia</taxon>
    </lineage>
</organism>
<dbReference type="AlphaFoldDB" id="A0A078B923"/>
<evidence type="ECO:0000313" key="1">
    <source>
        <dbReference type="EMBL" id="CDW91015.1"/>
    </source>
</evidence>
<keyword evidence="2" id="KW-1185">Reference proteome</keyword>
<name>A0A078B923_STYLE</name>
<gene>
    <name evidence="1" type="primary">Contig14161.g15088</name>
    <name evidence="1" type="ORF">STYLEM_20163</name>
</gene>
<protein>
    <submittedName>
        <fullName evidence="1">Uncharacterized protein</fullName>
    </submittedName>
</protein>
<evidence type="ECO:0000313" key="2">
    <source>
        <dbReference type="Proteomes" id="UP000039865"/>
    </source>
</evidence>
<dbReference type="Proteomes" id="UP000039865">
    <property type="component" value="Unassembled WGS sequence"/>
</dbReference>
<reference evidence="1 2" key="1">
    <citation type="submission" date="2014-06" db="EMBL/GenBank/DDBJ databases">
        <authorList>
            <person name="Swart Estienne"/>
        </authorList>
    </citation>
    <scope>NUCLEOTIDE SEQUENCE [LARGE SCALE GENOMIC DNA]</scope>
    <source>
        <strain evidence="1 2">130c</strain>
    </source>
</reference>
<dbReference type="EMBL" id="CCKQ01019010">
    <property type="protein sequence ID" value="CDW91015.1"/>
    <property type="molecule type" value="Genomic_DNA"/>
</dbReference>
<sequence length="356" mass="42681">MQQKQNNDYDYELLIDHTIISRANHRKLSKEGKERSVIANCPNAVVKQMTAYFKLQKFIQFEFQYKLENYDAALDLISDFYNLLGNFSIWLEKKIKHAKKVQDKLQSGLQIYEFFKYLSHLMKIQALDIIGESVIALEEIEKIELELNDIQNDNLRIFVNTRAKLKKIEIQLKLGPQNHAQWISWFQKGVMEEFLKVKDQRLRDDKTQKRRFFINELRLNQKAQKFDISRSKTKKNKKMLIIQFDSNFARYLFKSLTLTYFLNGRVKHKILKFVHQGNDTRTIDRRYAIFAYEVKDKFLAQFCIEKKRRDLNKRFCYLLNPYEGLALKKPAYDQIPKIKYENDEADIDQLIQDNFP</sequence>
<dbReference type="InParanoid" id="A0A078B923"/>